<dbReference type="Proteomes" id="UP001257739">
    <property type="component" value="Unassembled WGS sequence"/>
</dbReference>
<gene>
    <name evidence="1" type="ORF">J2X11_001052</name>
</gene>
<proteinExistence type="predicted"/>
<dbReference type="RefSeq" id="WP_309967617.1">
    <property type="nucleotide sequence ID" value="NZ_JAVDWH010000001.1"/>
</dbReference>
<protein>
    <submittedName>
        <fullName evidence="1">Uncharacterized protein (TIGR03089 family)</fullName>
    </submittedName>
</protein>
<comment type="caution">
    <text evidence="1">The sequence shown here is derived from an EMBL/GenBank/DDBJ whole genome shotgun (WGS) entry which is preliminary data.</text>
</comment>
<dbReference type="EMBL" id="JAVDWH010000001">
    <property type="protein sequence ID" value="MDR7086213.1"/>
    <property type="molecule type" value="Genomic_DNA"/>
</dbReference>
<evidence type="ECO:0000313" key="2">
    <source>
        <dbReference type="Proteomes" id="UP001257739"/>
    </source>
</evidence>
<accession>A0ABU1UM05</accession>
<sequence>MSLDKLLAGITDASVPLLTYYDISTGERVELSGTTTANWVAKTSNFLVDDLDADSSSRIRIGIPTHWLRFVWILSAWNVGAAIVDSAADIGLSGPELEGDERHRVAASLRPLGGRFISEPEGFLDLGAEVPGHGDHFFASDPPTEAAVALDFGGVSRTHAQLLATPSDSRRVLVEPGTVERDAQLIVAACLGGGSLVVVTSATPADLTRVAQQESAQIT</sequence>
<dbReference type="NCBIfam" id="TIGR03089">
    <property type="entry name" value="TIGR03089 family protein"/>
    <property type="match status" value="1"/>
</dbReference>
<organism evidence="1 2">
    <name type="scientific">Aeromicrobium panaciterrae</name>
    <dbReference type="NCBI Taxonomy" id="363861"/>
    <lineage>
        <taxon>Bacteria</taxon>
        <taxon>Bacillati</taxon>
        <taxon>Actinomycetota</taxon>
        <taxon>Actinomycetes</taxon>
        <taxon>Propionibacteriales</taxon>
        <taxon>Nocardioidaceae</taxon>
        <taxon>Aeromicrobium</taxon>
    </lineage>
</organism>
<dbReference type="InterPro" id="IPR017523">
    <property type="entry name" value="Rv3268"/>
</dbReference>
<keyword evidence="2" id="KW-1185">Reference proteome</keyword>
<name>A0ABU1UM05_9ACTN</name>
<reference evidence="1 2" key="1">
    <citation type="submission" date="2023-07" db="EMBL/GenBank/DDBJ databases">
        <title>Sorghum-associated microbial communities from plants grown in Nebraska, USA.</title>
        <authorList>
            <person name="Schachtman D."/>
        </authorList>
    </citation>
    <scope>NUCLEOTIDE SEQUENCE [LARGE SCALE GENOMIC DNA]</scope>
    <source>
        <strain evidence="1 2">BE248</strain>
    </source>
</reference>
<evidence type="ECO:0000313" key="1">
    <source>
        <dbReference type="EMBL" id="MDR7086213.1"/>
    </source>
</evidence>